<dbReference type="OMA" id="RDVECSL"/>
<dbReference type="PROSITE" id="PS51203">
    <property type="entry name" value="CS"/>
    <property type="match status" value="1"/>
</dbReference>
<dbReference type="Gene3D" id="1.20.5.740">
    <property type="entry name" value="Single helix bin"/>
    <property type="match status" value="1"/>
</dbReference>
<dbReference type="Pfam" id="PF04969">
    <property type="entry name" value="CS"/>
    <property type="match status" value="1"/>
</dbReference>
<dbReference type="InterPro" id="IPR037898">
    <property type="entry name" value="NudC_fam"/>
</dbReference>
<reference evidence="3 4" key="1">
    <citation type="journal article" date="2014" name="Nat. Commun.">
        <title>Klebsormidium flaccidum genome reveals primary factors for plant terrestrial adaptation.</title>
        <authorList>
            <person name="Hori K."/>
            <person name="Maruyama F."/>
            <person name="Fujisawa T."/>
            <person name="Togashi T."/>
            <person name="Yamamoto N."/>
            <person name="Seo M."/>
            <person name="Sato S."/>
            <person name="Yamada T."/>
            <person name="Mori H."/>
            <person name="Tajima N."/>
            <person name="Moriyama T."/>
            <person name="Ikeuchi M."/>
            <person name="Watanabe M."/>
            <person name="Wada H."/>
            <person name="Kobayashi K."/>
            <person name="Saito M."/>
            <person name="Masuda T."/>
            <person name="Sasaki-Sekimoto Y."/>
            <person name="Mashiguchi K."/>
            <person name="Awai K."/>
            <person name="Shimojima M."/>
            <person name="Masuda S."/>
            <person name="Iwai M."/>
            <person name="Nobusawa T."/>
            <person name="Narise T."/>
            <person name="Kondo S."/>
            <person name="Saito H."/>
            <person name="Sato R."/>
            <person name="Murakawa M."/>
            <person name="Ihara Y."/>
            <person name="Oshima-Yamada Y."/>
            <person name="Ohtaka K."/>
            <person name="Satoh M."/>
            <person name="Sonobe K."/>
            <person name="Ishii M."/>
            <person name="Ohtani R."/>
            <person name="Kanamori-Sato M."/>
            <person name="Honoki R."/>
            <person name="Miyazaki D."/>
            <person name="Mochizuki H."/>
            <person name="Umetsu J."/>
            <person name="Higashi K."/>
            <person name="Shibata D."/>
            <person name="Kamiya Y."/>
            <person name="Sato N."/>
            <person name="Nakamura Y."/>
            <person name="Tabata S."/>
            <person name="Ida S."/>
            <person name="Kurokawa K."/>
            <person name="Ohta H."/>
        </authorList>
    </citation>
    <scope>NUCLEOTIDE SEQUENCE [LARGE SCALE GENOMIC DNA]</scope>
    <source>
        <strain evidence="3 4">NIES-2285</strain>
    </source>
</reference>
<dbReference type="AlphaFoldDB" id="A0A1Y1I6Z6"/>
<dbReference type="SUPFAM" id="SSF49764">
    <property type="entry name" value="HSP20-like chaperones"/>
    <property type="match status" value="1"/>
</dbReference>
<accession>A0A1Y1I6Z6</accession>
<evidence type="ECO:0000313" key="4">
    <source>
        <dbReference type="Proteomes" id="UP000054558"/>
    </source>
</evidence>
<dbReference type="FunFam" id="2.60.40.790:FF:000037">
    <property type="entry name" value="NudC domain-containing protein 2"/>
    <property type="match status" value="1"/>
</dbReference>
<feature type="region of interest" description="Disordered" evidence="1">
    <location>
        <begin position="137"/>
        <end position="158"/>
    </location>
</feature>
<dbReference type="PANTHER" id="PTHR12356">
    <property type="entry name" value="NUCLEAR MOVEMENT PROTEIN NUDC"/>
    <property type="match status" value="1"/>
</dbReference>
<organism evidence="3 4">
    <name type="scientific">Klebsormidium nitens</name>
    <name type="common">Green alga</name>
    <name type="synonym">Ulothrix nitens</name>
    <dbReference type="NCBI Taxonomy" id="105231"/>
    <lineage>
        <taxon>Eukaryota</taxon>
        <taxon>Viridiplantae</taxon>
        <taxon>Streptophyta</taxon>
        <taxon>Klebsormidiophyceae</taxon>
        <taxon>Klebsormidiales</taxon>
        <taxon>Klebsormidiaceae</taxon>
        <taxon>Klebsormidium</taxon>
    </lineage>
</organism>
<sequence>MSEKLAPDRRHAFVHHGQKIYEWDQSLDEVNVYIDLPSGVKAKQLDCDVLPNHLRVGIKGNPPYLDHALCEKVKKDSSFWTVEDGVLHVTLQKAERGKAWQSALAGHTSLDPLSSEQEQKRLMLERFQQENPGFDFSGAEFSGQVPDPSTFMGGVRNS</sequence>
<dbReference type="Gene3D" id="2.60.40.790">
    <property type="match status" value="1"/>
</dbReference>
<evidence type="ECO:0000259" key="2">
    <source>
        <dbReference type="PROSITE" id="PS51203"/>
    </source>
</evidence>
<proteinExistence type="predicted"/>
<dbReference type="GO" id="GO:0006457">
    <property type="term" value="P:protein folding"/>
    <property type="evidence" value="ECO:0000318"/>
    <property type="project" value="GO_Central"/>
</dbReference>
<evidence type="ECO:0000313" key="3">
    <source>
        <dbReference type="EMBL" id="GAQ86724.1"/>
    </source>
</evidence>
<dbReference type="GO" id="GO:0051082">
    <property type="term" value="F:unfolded protein binding"/>
    <property type="evidence" value="ECO:0000318"/>
    <property type="project" value="GO_Central"/>
</dbReference>
<dbReference type="InterPro" id="IPR007052">
    <property type="entry name" value="CS_dom"/>
</dbReference>
<gene>
    <name evidence="3" type="ORF">KFL_003070120</name>
</gene>
<dbReference type="STRING" id="105231.A0A1Y1I6Z6"/>
<keyword evidence="4" id="KW-1185">Reference proteome</keyword>
<dbReference type="PANTHER" id="PTHR12356:SF18">
    <property type="entry name" value="NUDC DOMAIN-CONTAINING PROTEIN 2"/>
    <property type="match status" value="1"/>
</dbReference>
<feature type="domain" description="CS" evidence="2">
    <location>
        <begin position="16"/>
        <end position="104"/>
    </location>
</feature>
<dbReference type="InterPro" id="IPR008978">
    <property type="entry name" value="HSP20-like_chaperone"/>
</dbReference>
<evidence type="ECO:0000256" key="1">
    <source>
        <dbReference type="SAM" id="MobiDB-lite"/>
    </source>
</evidence>
<protein>
    <submittedName>
        <fullName evidence="3">Nuclear distribution protein C</fullName>
    </submittedName>
</protein>
<dbReference type="Proteomes" id="UP000054558">
    <property type="component" value="Unassembled WGS sequence"/>
</dbReference>
<dbReference type="GO" id="GO:0005737">
    <property type="term" value="C:cytoplasm"/>
    <property type="evidence" value="ECO:0000318"/>
    <property type="project" value="GO_Central"/>
</dbReference>
<name>A0A1Y1I6Z6_KLENI</name>
<dbReference type="OrthoDB" id="515366at2759"/>
<dbReference type="CDD" id="cd06467">
    <property type="entry name" value="p23_NUDC_like"/>
    <property type="match status" value="1"/>
</dbReference>
<dbReference type="EMBL" id="DF237256">
    <property type="protein sequence ID" value="GAQ86724.1"/>
    <property type="molecule type" value="Genomic_DNA"/>
</dbReference>